<gene>
    <name evidence="8 10" type="primary">tilS</name>
    <name evidence="10" type="ORF">IFE08_04750</name>
</gene>
<dbReference type="GO" id="GO:0005737">
    <property type="term" value="C:cytoplasm"/>
    <property type="evidence" value="ECO:0007669"/>
    <property type="project" value="UniProtKB-SubCell"/>
</dbReference>
<dbReference type="InterPro" id="IPR011063">
    <property type="entry name" value="TilS/TtcA_N"/>
</dbReference>
<evidence type="ECO:0000256" key="7">
    <source>
        <dbReference type="ARBA" id="ARBA00048539"/>
    </source>
</evidence>
<dbReference type="InterPro" id="IPR012094">
    <property type="entry name" value="tRNA_Ile_lys_synt"/>
</dbReference>
<dbReference type="GO" id="GO:0032267">
    <property type="term" value="F:tRNA(Ile)-lysidine synthase activity"/>
    <property type="evidence" value="ECO:0007669"/>
    <property type="project" value="UniProtKB-EC"/>
</dbReference>
<dbReference type="Pfam" id="PF01171">
    <property type="entry name" value="ATP_bind_3"/>
    <property type="match status" value="1"/>
</dbReference>
<dbReference type="HAMAP" id="MF_01161">
    <property type="entry name" value="tRNA_Ile_lys_synt"/>
    <property type="match status" value="1"/>
</dbReference>
<evidence type="ECO:0000259" key="9">
    <source>
        <dbReference type="Pfam" id="PF01171"/>
    </source>
</evidence>
<organism evidence="10 11">
    <name type="scientific">Treponema pedis</name>
    <dbReference type="NCBI Taxonomy" id="409322"/>
    <lineage>
        <taxon>Bacteria</taxon>
        <taxon>Pseudomonadati</taxon>
        <taxon>Spirochaetota</taxon>
        <taxon>Spirochaetia</taxon>
        <taxon>Spirochaetales</taxon>
        <taxon>Treponemataceae</taxon>
        <taxon>Treponema</taxon>
    </lineage>
</organism>
<evidence type="ECO:0000256" key="8">
    <source>
        <dbReference type="HAMAP-Rule" id="MF_01161"/>
    </source>
</evidence>
<comment type="domain">
    <text evidence="8">The N-terminal region contains the highly conserved SGGXDS motif, predicted to be a P-loop motif involved in ATP binding.</text>
</comment>
<proteinExistence type="inferred from homology"/>
<evidence type="ECO:0000256" key="6">
    <source>
        <dbReference type="ARBA" id="ARBA00022840"/>
    </source>
</evidence>
<dbReference type="PANTHER" id="PTHR43033:SF1">
    <property type="entry name" value="TRNA(ILE)-LYSIDINE SYNTHASE-RELATED"/>
    <property type="match status" value="1"/>
</dbReference>
<protein>
    <recommendedName>
        <fullName evidence="8">tRNA(Ile)-lysidine synthase</fullName>
        <ecNumber evidence="8">6.3.4.19</ecNumber>
    </recommendedName>
    <alternativeName>
        <fullName evidence="8">tRNA(Ile)-2-lysyl-cytidine synthase</fullName>
    </alternativeName>
    <alternativeName>
        <fullName evidence="8">tRNA(Ile)-lysidine synthetase</fullName>
    </alternativeName>
</protein>
<dbReference type="InterPro" id="IPR014729">
    <property type="entry name" value="Rossmann-like_a/b/a_fold"/>
</dbReference>
<dbReference type="EMBL" id="CP061839">
    <property type="protein sequence ID" value="QOW61685.1"/>
    <property type="molecule type" value="Genomic_DNA"/>
</dbReference>
<comment type="function">
    <text evidence="8">Ligates lysine onto the cytidine present at position 34 of the AUA codon-specific tRNA(Ile) that contains the anticodon CAU, in an ATP-dependent manner. Cytidine is converted to lysidine, thus changing the amino acid specificity of the tRNA from methionine to isoleucine.</text>
</comment>
<feature type="binding site" evidence="8">
    <location>
        <begin position="33"/>
        <end position="38"/>
    </location>
    <ligand>
        <name>ATP</name>
        <dbReference type="ChEBI" id="CHEBI:30616"/>
    </ligand>
</feature>
<comment type="similarity">
    <text evidence="8">Belongs to the tRNA(Ile)-lysidine synthase family.</text>
</comment>
<sequence>MKHSVLTKIHSNLLRIFAKVEKTSPLTLLLAVSGGADSIGMLYAVSELRENLNCNLFVVTVNHNIRSKNESLGDVLFVSDFCKNLKIPVQCFISEFKENEVMLTASIRKGGIEEAARFLRYREFEKLSERVGADYILTAHNKNDYYETVLMRLFQGADSQSISGIAEERGKFIRPMLDISRSEIEDFLKSNGIVWREDLSNFDQVYLRNRIRHSLIPALNMVFDGWQTGLGTTLKKLDEESRFIMACYEEKKASLNSSWSFEKEKNEVVADFYFFKNLETVFKIRFIEEGLLLIKDTGRIPYSVIKKLSEINETETEIYSGGFYIEKKDSKIRLLKKSQPKKDKTVRSYMIWVDKPCTFFLPEISEEPFEIYSENGKLFLKSNADGGNKVGPFTPPFCIRSRQAGDVIKTKGGFEKHIKKILNDWHIDYEKKDSLPIIEEKGVIRGIYGAVMGKKNMYIPADEN</sequence>
<keyword evidence="3 8" id="KW-0436">Ligase</keyword>
<evidence type="ECO:0000313" key="11">
    <source>
        <dbReference type="Proteomes" id="UP000593915"/>
    </source>
</evidence>
<keyword evidence="6 8" id="KW-0067">ATP-binding</keyword>
<dbReference type="Proteomes" id="UP000593915">
    <property type="component" value="Chromosome"/>
</dbReference>
<dbReference type="AlphaFoldDB" id="A0A7S7AWU7"/>
<keyword evidence="2 8" id="KW-0963">Cytoplasm</keyword>
<evidence type="ECO:0000256" key="2">
    <source>
        <dbReference type="ARBA" id="ARBA00022490"/>
    </source>
</evidence>
<comment type="subcellular location">
    <subcellularLocation>
        <location evidence="1 8">Cytoplasm</location>
    </subcellularLocation>
</comment>
<accession>A0A7S7AWU7</accession>
<evidence type="ECO:0000256" key="5">
    <source>
        <dbReference type="ARBA" id="ARBA00022741"/>
    </source>
</evidence>
<keyword evidence="5 8" id="KW-0547">Nucleotide-binding</keyword>
<dbReference type="PANTHER" id="PTHR43033">
    <property type="entry name" value="TRNA(ILE)-LYSIDINE SYNTHASE-RELATED"/>
    <property type="match status" value="1"/>
</dbReference>
<dbReference type="GO" id="GO:0006400">
    <property type="term" value="P:tRNA modification"/>
    <property type="evidence" value="ECO:0007669"/>
    <property type="project" value="UniProtKB-UniRule"/>
</dbReference>
<dbReference type="SUPFAM" id="SSF52402">
    <property type="entry name" value="Adenine nucleotide alpha hydrolases-like"/>
    <property type="match status" value="1"/>
</dbReference>
<feature type="domain" description="tRNA(Ile)-lysidine/2-thiocytidine synthase N-terminal" evidence="9">
    <location>
        <begin position="28"/>
        <end position="213"/>
    </location>
</feature>
<dbReference type="NCBIfam" id="TIGR02433">
    <property type="entry name" value="lysidine_TilS_C"/>
    <property type="match status" value="1"/>
</dbReference>
<dbReference type="InterPro" id="IPR012795">
    <property type="entry name" value="tRNA_Ile_lys_synt_N"/>
</dbReference>
<dbReference type="CDD" id="cd01992">
    <property type="entry name" value="TilS_N"/>
    <property type="match status" value="1"/>
</dbReference>
<dbReference type="EC" id="6.3.4.19" evidence="8"/>
<reference evidence="10 11" key="1">
    <citation type="submission" date="2020-09" db="EMBL/GenBank/DDBJ databases">
        <title>Characterization of Treponema spp. from bovine digital dermatitis in Korea.</title>
        <authorList>
            <person name="Espiritu H.M."/>
            <person name="Cho Y.I."/>
            <person name="Mamuad L."/>
        </authorList>
    </citation>
    <scope>NUCLEOTIDE SEQUENCE [LARGE SCALE GENOMIC DNA]</scope>
    <source>
        <strain evidence="10 11">KS1</strain>
    </source>
</reference>
<evidence type="ECO:0000256" key="1">
    <source>
        <dbReference type="ARBA" id="ARBA00004496"/>
    </source>
</evidence>
<dbReference type="InterPro" id="IPR012796">
    <property type="entry name" value="Lysidine-tRNA-synth_C"/>
</dbReference>
<evidence type="ECO:0000313" key="10">
    <source>
        <dbReference type="EMBL" id="QOW61685.1"/>
    </source>
</evidence>
<dbReference type="NCBIfam" id="TIGR02432">
    <property type="entry name" value="lysidine_TilS_N"/>
    <property type="match status" value="1"/>
</dbReference>
<dbReference type="Gene3D" id="3.40.50.620">
    <property type="entry name" value="HUPs"/>
    <property type="match status" value="1"/>
</dbReference>
<dbReference type="SUPFAM" id="SSF56037">
    <property type="entry name" value="PheT/TilS domain"/>
    <property type="match status" value="1"/>
</dbReference>
<comment type="catalytic activity">
    <reaction evidence="7 8">
        <text>cytidine(34) in tRNA(Ile2) + L-lysine + ATP = lysidine(34) in tRNA(Ile2) + AMP + diphosphate + H(+)</text>
        <dbReference type="Rhea" id="RHEA:43744"/>
        <dbReference type="Rhea" id="RHEA-COMP:10625"/>
        <dbReference type="Rhea" id="RHEA-COMP:10670"/>
        <dbReference type="ChEBI" id="CHEBI:15378"/>
        <dbReference type="ChEBI" id="CHEBI:30616"/>
        <dbReference type="ChEBI" id="CHEBI:32551"/>
        <dbReference type="ChEBI" id="CHEBI:33019"/>
        <dbReference type="ChEBI" id="CHEBI:82748"/>
        <dbReference type="ChEBI" id="CHEBI:83665"/>
        <dbReference type="ChEBI" id="CHEBI:456215"/>
        <dbReference type="EC" id="6.3.4.19"/>
    </reaction>
</comment>
<evidence type="ECO:0000256" key="4">
    <source>
        <dbReference type="ARBA" id="ARBA00022694"/>
    </source>
</evidence>
<dbReference type="GO" id="GO:0005524">
    <property type="term" value="F:ATP binding"/>
    <property type="evidence" value="ECO:0007669"/>
    <property type="project" value="UniProtKB-UniRule"/>
</dbReference>
<name>A0A7S7AWU7_9SPIR</name>
<keyword evidence="4 8" id="KW-0819">tRNA processing</keyword>
<evidence type="ECO:0000256" key="3">
    <source>
        <dbReference type="ARBA" id="ARBA00022598"/>
    </source>
</evidence>